<evidence type="ECO:0000256" key="7">
    <source>
        <dbReference type="SAM" id="MobiDB-lite"/>
    </source>
</evidence>
<accession>A0A2B7WMY1</accession>
<keyword evidence="6" id="KW-0539">Nucleus</keyword>
<dbReference type="AlphaFoldDB" id="A0A2B7WMY1"/>
<dbReference type="SUPFAM" id="SSF54447">
    <property type="entry name" value="ssDNA-binding transcriptional regulator domain"/>
    <property type="match status" value="1"/>
</dbReference>
<comment type="similarity">
    <text evidence="2">Belongs to the transcriptional coactivator PC4 family.</text>
</comment>
<feature type="compositionally biased region" description="Basic and acidic residues" evidence="7">
    <location>
        <begin position="125"/>
        <end position="134"/>
    </location>
</feature>
<evidence type="ECO:0000313" key="10">
    <source>
        <dbReference type="Proteomes" id="UP000223968"/>
    </source>
</evidence>
<evidence type="ECO:0000256" key="4">
    <source>
        <dbReference type="ARBA" id="ARBA00023125"/>
    </source>
</evidence>
<dbReference type="PANTHER" id="PTHR13215">
    <property type="entry name" value="RNA POLYMERASE II TRANSCRIPTIONAL COACTIVATOR"/>
    <property type="match status" value="1"/>
</dbReference>
<dbReference type="EMBL" id="PDNB01000235">
    <property type="protein sequence ID" value="PGG97966.1"/>
    <property type="molecule type" value="Genomic_DNA"/>
</dbReference>
<dbReference type="OrthoDB" id="2505440at2759"/>
<evidence type="ECO:0000256" key="5">
    <source>
        <dbReference type="ARBA" id="ARBA00023163"/>
    </source>
</evidence>
<feature type="domain" description="Transcriptional coactivator p15 (PC4) C-terminal" evidence="8">
    <location>
        <begin position="50"/>
        <end position="100"/>
    </location>
</feature>
<keyword evidence="3" id="KW-0805">Transcription regulation</keyword>
<dbReference type="GO" id="GO:0003713">
    <property type="term" value="F:transcription coactivator activity"/>
    <property type="evidence" value="ECO:0007669"/>
    <property type="project" value="InterPro"/>
</dbReference>
<dbReference type="STRING" id="1447875.A0A2B7WMY1"/>
<comment type="caution">
    <text evidence="9">The sequence shown here is derived from an EMBL/GenBank/DDBJ whole genome shotgun (WGS) entry which is preliminary data.</text>
</comment>
<dbReference type="GO" id="GO:0060261">
    <property type="term" value="P:positive regulation of transcription initiation by RNA polymerase II"/>
    <property type="evidence" value="ECO:0007669"/>
    <property type="project" value="InterPro"/>
</dbReference>
<name>A0A2B7WMY1_9EURO</name>
<evidence type="ECO:0000256" key="1">
    <source>
        <dbReference type="ARBA" id="ARBA00004123"/>
    </source>
</evidence>
<keyword evidence="5" id="KW-0804">Transcription</keyword>
<evidence type="ECO:0000256" key="3">
    <source>
        <dbReference type="ARBA" id="ARBA00023015"/>
    </source>
</evidence>
<dbReference type="Pfam" id="PF02229">
    <property type="entry name" value="PC4"/>
    <property type="match status" value="1"/>
</dbReference>
<keyword evidence="4" id="KW-0238">DNA-binding</keyword>
<dbReference type="GO" id="GO:0005634">
    <property type="term" value="C:nucleus"/>
    <property type="evidence" value="ECO:0007669"/>
    <property type="project" value="UniProtKB-SubCell"/>
</dbReference>
<feature type="region of interest" description="Disordered" evidence="7">
    <location>
        <begin position="112"/>
        <end position="153"/>
    </location>
</feature>
<evidence type="ECO:0000256" key="2">
    <source>
        <dbReference type="ARBA" id="ARBA00009001"/>
    </source>
</evidence>
<sequence>MASTKRRQPQSDEEQAQIKRAKKDNNDSNASPEGSSAAEKKIDSNGDPYWNISRQRRLTISSFKGRTLVNVREYYEKDGQELPGKKGISMPLGQFNTLVQLLPDVEVAIKEKGGSLDRPSYANGEGKEAAKSEPEQEESGSEPEESEESEEED</sequence>
<feature type="compositionally biased region" description="Acidic residues" evidence="7">
    <location>
        <begin position="135"/>
        <end position="153"/>
    </location>
</feature>
<organism evidence="9 10">
    <name type="scientific">Helicocarpus griseus UAMH5409</name>
    <dbReference type="NCBI Taxonomy" id="1447875"/>
    <lineage>
        <taxon>Eukaryota</taxon>
        <taxon>Fungi</taxon>
        <taxon>Dikarya</taxon>
        <taxon>Ascomycota</taxon>
        <taxon>Pezizomycotina</taxon>
        <taxon>Eurotiomycetes</taxon>
        <taxon>Eurotiomycetidae</taxon>
        <taxon>Onygenales</taxon>
        <taxon>Ajellomycetaceae</taxon>
        <taxon>Helicocarpus</taxon>
    </lineage>
</organism>
<evidence type="ECO:0000259" key="8">
    <source>
        <dbReference type="Pfam" id="PF02229"/>
    </source>
</evidence>
<dbReference type="InterPro" id="IPR003173">
    <property type="entry name" value="PC4_C"/>
</dbReference>
<evidence type="ECO:0000256" key="6">
    <source>
        <dbReference type="ARBA" id="ARBA00023242"/>
    </source>
</evidence>
<keyword evidence="10" id="KW-1185">Reference proteome</keyword>
<dbReference type="GO" id="GO:0003677">
    <property type="term" value="F:DNA binding"/>
    <property type="evidence" value="ECO:0007669"/>
    <property type="project" value="UniProtKB-KW"/>
</dbReference>
<protein>
    <recommendedName>
        <fullName evidence="8">Transcriptional coactivator p15 (PC4) C-terminal domain-containing protein</fullName>
    </recommendedName>
</protein>
<dbReference type="InterPro" id="IPR045125">
    <property type="entry name" value="Sub1/Tcp4-like"/>
</dbReference>
<dbReference type="InterPro" id="IPR009044">
    <property type="entry name" value="ssDNA-bd_transcriptional_reg"/>
</dbReference>
<proteinExistence type="inferred from homology"/>
<comment type="subcellular location">
    <subcellularLocation>
        <location evidence="1">Nucleus</location>
    </subcellularLocation>
</comment>
<gene>
    <name evidence="9" type="ORF">AJ79_09021</name>
</gene>
<feature type="region of interest" description="Disordered" evidence="7">
    <location>
        <begin position="1"/>
        <end position="52"/>
    </location>
</feature>
<dbReference type="Gene3D" id="2.30.31.10">
    <property type="entry name" value="Transcriptional Coactivator Pc4, Chain A"/>
    <property type="match status" value="1"/>
</dbReference>
<reference evidence="9 10" key="1">
    <citation type="submission" date="2017-10" db="EMBL/GenBank/DDBJ databases">
        <title>Comparative genomics in systemic dimorphic fungi from Ajellomycetaceae.</title>
        <authorList>
            <person name="Munoz J.F."/>
            <person name="Mcewen J.G."/>
            <person name="Clay O.K."/>
            <person name="Cuomo C.A."/>
        </authorList>
    </citation>
    <scope>NUCLEOTIDE SEQUENCE [LARGE SCALE GENOMIC DNA]</scope>
    <source>
        <strain evidence="9 10">UAMH5409</strain>
    </source>
</reference>
<evidence type="ECO:0000313" key="9">
    <source>
        <dbReference type="EMBL" id="PGG97966.1"/>
    </source>
</evidence>
<dbReference type="Proteomes" id="UP000223968">
    <property type="component" value="Unassembled WGS sequence"/>
</dbReference>